<comment type="caution">
    <text evidence="3">The sequence shown here is derived from an EMBL/GenBank/DDBJ whole genome shotgun (WGS) entry which is preliminary data.</text>
</comment>
<dbReference type="Pfam" id="PF07727">
    <property type="entry name" value="RVT_2"/>
    <property type="match status" value="1"/>
</dbReference>
<feature type="domain" description="Reverse transcriptase Ty1/copia-type" evidence="2">
    <location>
        <begin position="263"/>
        <end position="418"/>
    </location>
</feature>
<name>A0A6L2J8V6_TANCI</name>
<evidence type="ECO:0000259" key="2">
    <source>
        <dbReference type="Pfam" id="PF07727"/>
    </source>
</evidence>
<dbReference type="AlphaFoldDB" id="A0A6L2J8V6"/>
<organism evidence="3">
    <name type="scientific">Tanacetum cinerariifolium</name>
    <name type="common">Dalmatian daisy</name>
    <name type="synonym">Chrysanthemum cinerariifolium</name>
    <dbReference type="NCBI Taxonomy" id="118510"/>
    <lineage>
        <taxon>Eukaryota</taxon>
        <taxon>Viridiplantae</taxon>
        <taxon>Streptophyta</taxon>
        <taxon>Embryophyta</taxon>
        <taxon>Tracheophyta</taxon>
        <taxon>Spermatophyta</taxon>
        <taxon>Magnoliopsida</taxon>
        <taxon>eudicotyledons</taxon>
        <taxon>Gunneridae</taxon>
        <taxon>Pentapetalae</taxon>
        <taxon>asterids</taxon>
        <taxon>campanulids</taxon>
        <taxon>Asterales</taxon>
        <taxon>Asteraceae</taxon>
        <taxon>Asteroideae</taxon>
        <taxon>Anthemideae</taxon>
        <taxon>Anthemidinae</taxon>
        <taxon>Tanacetum</taxon>
    </lineage>
</organism>
<dbReference type="CDD" id="cd09272">
    <property type="entry name" value="RNase_HI_RT_Ty1"/>
    <property type="match status" value="1"/>
</dbReference>
<dbReference type="InterPro" id="IPR013103">
    <property type="entry name" value="RVT_2"/>
</dbReference>
<sequence length="1037" mass="117438">MRPFGCSVTILNTLDPLGKFDEKADEGVLVGYFVKQGRDMFNNMCFFPYGLLVPKILRTLMLMLPLNSAKTKKHDDKTKKEAKGKSPVELSIGVRNLSEEFEDFSSNSTNRVNAASTPVTAVEPNSTNSTNTFSAAGPSNNAVSSNFKLGGKSLFVDPSQYPDDPDMPALEDITYSDDEEDVGAEAKFSNLETNITVSPIPTSRVHKDHPVTQIIGDLSYAPQTRSMTRMVKDQEPKRVHQALKDPSWIEAMQEELLQFKMQKVWVLVDLPKGKRAIGSKWVFRNKKDERGIVVRNKTRLVAQGHTQEEGIDYEEVFAPVAKIQAIRLFLAYASFIGFMVYQMDVKSAFLNGTIKEEVYVCQPPGFKDPDYPDKVYKVVKAVYGLHQAPGAWYETLANYLLENGFQKGKIDQTLFIKRKKMIFCWFRWKSTSIPIDTEKPLLKDLNVKRIFRYLKGKPHLGLWYPKDSPFNLVAYSDSDYVRASLDRKSTTGGCQFLGCRLISWQCKKQTVVATSSTEAEYVAAASCCAQVLWIQNQLLDYGLIINVVSSTLMLFGLMDRCCSLNAVSEGFEHIIDFLNTSVIQYALMVNPTIYVSCIKQSWSSVSLKKTNDVVRLQALIDRRKVIITEDTVRQALRLDDADSIDCLPNEEIFAELARMGYEKPSTKLTFYKAFFSAQWKFLIHTSLQCMSAKRTAWNKFSSFMASVVICLATGRKFNFLKLEKKRKLKASGLKRLKKVGTAQRVESSADTVMDDQEDASKQGEIAKLDADEDVTLEQVHAEKDAEVEEVLEVVTAAKLMTEVVTTATTPITASPVPKASAPRRRRGVIIQDPGKAVTASLSVQSKVKSKDKGKGILVEEPKPLKKQAHIEQDEAYARELEAELNANINWNEVIEQVKRKENQDNAVMRYQALKIKLVTEAHERKNMMEKKEIEEEDGKRKSEDLEQKAAKKQKIDEEVEELKTHLQIVPNDEDDVYNEATLLALKVPVVDYQIHTKHNKPYYKIIRADGSHLLFLSFISLLRNFDREDLEMLWKIV</sequence>
<protein>
    <submittedName>
        <fullName evidence="3">Putative ribonuclease H-like domain-containing protein</fullName>
    </submittedName>
</protein>
<dbReference type="PANTHER" id="PTHR11439:SF495">
    <property type="entry name" value="REVERSE TRANSCRIPTASE, RNA-DEPENDENT DNA POLYMERASE-RELATED"/>
    <property type="match status" value="1"/>
</dbReference>
<dbReference type="InterPro" id="IPR043502">
    <property type="entry name" value="DNA/RNA_pol_sf"/>
</dbReference>
<reference evidence="3" key="1">
    <citation type="journal article" date="2019" name="Sci. Rep.">
        <title>Draft genome of Tanacetum cinerariifolium, the natural source of mosquito coil.</title>
        <authorList>
            <person name="Yamashiro T."/>
            <person name="Shiraishi A."/>
            <person name="Satake H."/>
            <person name="Nakayama K."/>
        </authorList>
    </citation>
    <scope>NUCLEOTIDE SEQUENCE</scope>
</reference>
<evidence type="ECO:0000256" key="1">
    <source>
        <dbReference type="SAM" id="MobiDB-lite"/>
    </source>
</evidence>
<accession>A0A6L2J8V6</accession>
<proteinExistence type="predicted"/>
<evidence type="ECO:0000313" key="3">
    <source>
        <dbReference type="EMBL" id="GEU33326.1"/>
    </source>
</evidence>
<feature type="region of interest" description="Disordered" evidence="1">
    <location>
        <begin position="928"/>
        <end position="952"/>
    </location>
</feature>
<gene>
    <name evidence="3" type="ORF">Tci_005304</name>
</gene>
<dbReference type="SUPFAM" id="SSF56672">
    <property type="entry name" value="DNA/RNA polymerases"/>
    <property type="match status" value="1"/>
</dbReference>
<dbReference type="EMBL" id="BKCJ010000451">
    <property type="protein sequence ID" value="GEU33326.1"/>
    <property type="molecule type" value="Genomic_DNA"/>
</dbReference>
<dbReference type="PANTHER" id="PTHR11439">
    <property type="entry name" value="GAG-POL-RELATED RETROTRANSPOSON"/>
    <property type="match status" value="1"/>
</dbReference>
<feature type="region of interest" description="Disordered" evidence="1">
    <location>
        <begin position="108"/>
        <end position="139"/>
    </location>
</feature>